<dbReference type="InterPro" id="IPR001638">
    <property type="entry name" value="Solute-binding_3/MltF_N"/>
</dbReference>
<comment type="function">
    <text evidence="5">Part of a binding-protein-dependent transport system for aliphatic sulfonates. Putative binding protein.</text>
</comment>
<dbReference type="SMART" id="SM00062">
    <property type="entry name" value="PBPb"/>
    <property type="match status" value="1"/>
</dbReference>
<dbReference type="GO" id="GO:0016020">
    <property type="term" value="C:membrane"/>
    <property type="evidence" value="ECO:0007669"/>
    <property type="project" value="InterPro"/>
</dbReference>
<feature type="compositionally biased region" description="Polar residues" evidence="7">
    <location>
        <begin position="9"/>
        <end position="24"/>
    </location>
</feature>
<evidence type="ECO:0000256" key="5">
    <source>
        <dbReference type="ARBA" id="ARBA00055538"/>
    </source>
</evidence>
<dbReference type="PANTHER" id="PTHR30024:SF42">
    <property type="entry name" value="ALIPHATIC SULFONATES-BINDING PROTEIN-RELATED"/>
    <property type="match status" value="1"/>
</dbReference>
<gene>
    <name evidence="9" type="ORF">NIES30_22680</name>
</gene>
<dbReference type="NCBIfam" id="TIGR01728">
    <property type="entry name" value="SsuA_fam"/>
    <property type="match status" value="1"/>
</dbReference>
<dbReference type="AlphaFoldDB" id="A0A1U7IZM4"/>
<evidence type="ECO:0000256" key="7">
    <source>
        <dbReference type="SAM" id="MobiDB-lite"/>
    </source>
</evidence>
<keyword evidence="3" id="KW-0813">Transport</keyword>
<dbReference type="GO" id="GO:0042597">
    <property type="term" value="C:periplasmic space"/>
    <property type="evidence" value="ECO:0007669"/>
    <property type="project" value="UniProtKB-SubCell"/>
</dbReference>
<dbReference type="GO" id="GO:0042626">
    <property type="term" value="F:ATPase-coupled transmembrane transporter activity"/>
    <property type="evidence" value="ECO:0007669"/>
    <property type="project" value="InterPro"/>
</dbReference>
<dbReference type="InterPro" id="IPR015168">
    <property type="entry name" value="SsuA/THI5"/>
</dbReference>
<dbReference type="CDD" id="cd13557">
    <property type="entry name" value="PBP2_SsuA"/>
    <property type="match status" value="1"/>
</dbReference>
<organism evidence="9 10">
    <name type="scientific">Phormidium tenue NIES-30</name>
    <dbReference type="NCBI Taxonomy" id="549789"/>
    <lineage>
        <taxon>Bacteria</taxon>
        <taxon>Bacillati</taxon>
        <taxon>Cyanobacteriota</taxon>
        <taxon>Cyanophyceae</taxon>
        <taxon>Oscillatoriophycideae</taxon>
        <taxon>Oscillatoriales</taxon>
        <taxon>Oscillatoriaceae</taxon>
        <taxon>Phormidium</taxon>
    </lineage>
</organism>
<evidence type="ECO:0000259" key="8">
    <source>
        <dbReference type="SMART" id="SM00062"/>
    </source>
</evidence>
<evidence type="ECO:0000256" key="3">
    <source>
        <dbReference type="ARBA" id="ARBA00022448"/>
    </source>
</evidence>
<evidence type="ECO:0000313" key="10">
    <source>
        <dbReference type="Proteomes" id="UP000185557"/>
    </source>
</evidence>
<comment type="subcellular location">
    <subcellularLocation>
        <location evidence="1">Periplasm</location>
    </subcellularLocation>
</comment>
<dbReference type="STRING" id="549789.NIES30_22680"/>
<comment type="caution">
    <text evidence="9">The sequence shown here is derived from an EMBL/GenBank/DDBJ whole genome shotgun (WGS) entry which is preliminary data.</text>
</comment>
<dbReference type="Pfam" id="PF09084">
    <property type="entry name" value="NMT1"/>
    <property type="match status" value="1"/>
</dbReference>
<proteinExistence type="inferred from homology"/>
<evidence type="ECO:0000313" key="9">
    <source>
        <dbReference type="EMBL" id="OKH44448.1"/>
    </source>
</evidence>
<accession>A0A1U7IZM4</accession>
<dbReference type="EMBL" id="MRCG01000023">
    <property type="protein sequence ID" value="OKH44448.1"/>
    <property type="molecule type" value="Genomic_DNA"/>
</dbReference>
<dbReference type="Gene3D" id="3.40.190.10">
    <property type="entry name" value="Periplasmic binding protein-like II"/>
    <property type="match status" value="2"/>
</dbReference>
<evidence type="ECO:0000256" key="6">
    <source>
        <dbReference type="ARBA" id="ARBA00070228"/>
    </source>
</evidence>
<evidence type="ECO:0000256" key="1">
    <source>
        <dbReference type="ARBA" id="ARBA00004418"/>
    </source>
</evidence>
<evidence type="ECO:0000256" key="4">
    <source>
        <dbReference type="ARBA" id="ARBA00022729"/>
    </source>
</evidence>
<dbReference type="SUPFAM" id="SSF53850">
    <property type="entry name" value="Periplasmic binding protein-like II"/>
    <property type="match status" value="1"/>
</dbReference>
<keyword evidence="10" id="KW-1185">Reference proteome</keyword>
<dbReference type="PANTHER" id="PTHR30024">
    <property type="entry name" value="ALIPHATIC SULFONATES-BINDING PROTEIN-RELATED"/>
    <property type="match status" value="1"/>
</dbReference>
<dbReference type="FunFam" id="3.40.190.10:FF:000050">
    <property type="entry name" value="Sulfonate ABC transporter substrate-binding protein"/>
    <property type="match status" value="1"/>
</dbReference>
<keyword evidence="4" id="KW-0732">Signal</keyword>
<sequence length="329" mass="35244">MGLSAAVTACSSDSTTSTEPQATTAKAKVLRIGHQKFDPFILIKARGGLEERLKAFGTRVEWIEFQSGPPLLEALNVGSIDIGRTGDAPPVFAQAADTPFFYVGSGAPRPKSSAIVVQADSSVQTLADLKGKKVAFQRGSSAHFLVVQALKKAGLAWSDIEPVNLTPADARSAFEQNNIDAWGIWDPFYAASEKQVGARTLATGEGLAPNREFFLASKAFVADNEALLVALLEDTAEVAQWADNSPAEVVEVLAPITGLEPEILDVVTRRRTWIFDPVQTEAIAEQQRIADAFYELALIPKAVRVQDVIWTPSSATSARLKPSAANLLA</sequence>
<reference evidence="9 10" key="1">
    <citation type="submission" date="2016-11" db="EMBL/GenBank/DDBJ databases">
        <title>Draft Genome Sequences of Nine Cyanobacterial Strains from Diverse Habitats.</title>
        <authorList>
            <person name="Zhu T."/>
            <person name="Hou S."/>
            <person name="Lu X."/>
            <person name="Hess W.R."/>
        </authorList>
    </citation>
    <scope>NUCLEOTIDE SEQUENCE [LARGE SCALE GENOMIC DNA]</scope>
    <source>
        <strain evidence="9 10">NIES-30</strain>
    </source>
</reference>
<protein>
    <recommendedName>
        <fullName evidence="6">Putative aliphatic sulfonates-binding protein</fullName>
    </recommendedName>
</protein>
<name>A0A1U7IZM4_9CYAN</name>
<feature type="domain" description="Solute-binding protein family 3/N-terminal" evidence="8">
    <location>
        <begin position="29"/>
        <end position="245"/>
    </location>
</feature>
<feature type="region of interest" description="Disordered" evidence="7">
    <location>
        <begin position="1"/>
        <end position="24"/>
    </location>
</feature>
<dbReference type="InterPro" id="IPR010067">
    <property type="entry name" value="ABC_SsuA_sub-bd"/>
</dbReference>
<evidence type="ECO:0000256" key="2">
    <source>
        <dbReference type="ARBA" id="ARBA00010742"/>
    </source>
</evidence>
<dbReference type="Proteomes" id="UP000185557">
    <property type="component" value="Unassembled WGS sequence"/>
</dbReference>
<comment type="similarity">
    <text evidence="2">Belongs to the bacterial solute-binding protein SsuA/TauA family.</text>
</comment>